<reference evidence="6 7" key="1">
    <citation type="submission" date="2019-06" db="EMBL/GenBank/DDBJ databases">
        <title>Sequencing the genomes of 1000 actinobacteria strains.</title>
        <authorList>
            <person name="Klenk H.-P."/>
        </authorList>
    </citation>
    <scope>NUCLEOTIDE SEQUENCE [LARGE SCALE GENOMIC DNA]</scope>
    <source>
        <strain evidence="6 7">DSM 45679</strain>
    </source>
</reference>
<dbReference type="PANTHER" id="PTHR37323:SF1">
    <property type="entry name" value="L-ORNITHINE N(ALPHA)-ACYLTRANSFERASE"/>
    <property type="match status" value="1"/>
</dbReference>
<name>A0A542DJV1_AMYCI</name>
<dbReference type="SUPFAM" id="SSF55729">
    <property type="entry name" value="Acyl-CoA N-acyltransferases (Nat)"/>
    <property type="match status" value="1"/>
</dbReference>
<proteinExistence type="predicted"/>
<evidence type="ECO:0000313" key="7">
    <source>
        <dbReference type="Proteomes" id="UP000320876"/>
    </source>
</evidence>
<keyword evidence="2" id="KW-0444">Lipid biosynthesis</keyword>
<evidence type="ECO:0000256" key="4">
    <source>
        <dbReference type="ARBA" id="ARBA00023098"/>
    </source>
</evidence>
<dbReference type="InterPro" id="IPR016181">
    <property type="entry name" value="Acyl_CoA_acyltransferase"/>
</dbReference>
<evidence type="ECO:0000256" key="2">
    <source>
        <dbReference type="ARBA" id="ARBA00022516"/>
    </source>
</evidence>
<evidence type="ECO:0000256" key="1">
    <source>
        <dbReference type="ARBA" id="ARBA00005189"/>
    </source>
</evidence>
<keyword evidence="5" id="KW-0012">Acyltransferase</keyword>
<accession>A0A542DJV1</accession>
<dbReference type="GO" id="GO:0006629">
    <property type="term" value="P:lipid metabolic process"/>
    <property type="evidence" value="ECO:0007669"/>
    <property type="project" value="UniProtKB-KW"/>
</dbReference>
<comment type="caution">
    <text evidence="6">The sequence shown here is derived from an EMBL/GenBank/DDBJ whole genome shotgun (WGS) entry which is preliminary data.</text>
</comment>
<protein>
    <submittedName>
        <fullName evidence="6">Putative hemolysin</fullName>
    </submittedName>
</protein>
<dbReference type="GO" id="GO:0016746">
    <property type="term" value="F:acyltransferase activity"/>
    <property type="evidence" value="ECO:0007669"/>
    <property type="project" value="UniProtKB-KW"/>
</dbReference>
<keyword evidence="4" id="KW-0443">Lipid metabolism</keyword>
<sequence>MSSTTDRTIQYTASIAETPEQVREAQRLRYRVFAGEFGATLNSLVDGLDVDEYDEACDHLIVRRTDTEEIVGTYRLLPPGRRARLYSDSEFDLTALGDIRDTIVETGRSCVHPEHRTGAVITQMWSALGRYVLLSGHRYLAGAASVPLHDGGAIAANAWRLAERKHASPQHLRVRPLHPWTPEQVPTRERRPSYAELPPLFRGYLRLGAWVCGPPAHDPEFNVADFFTLLQLDRADQRYMHYFLGDEQ</sequence>
<dbReference type="AlphaFoldDB" id="A0A542DJV1"/>
<organism evidence="6 7">
    <name type="scientific">Amycolatopsis cihanbeyliensis</name>
    <dbReference type="NCBI Taxonomy" id="1128664"/>
    <lineage>
        <taxon>Bacteria</taxon>
        <taxon>Bacillati</taxon>
        <taxon>Actinomycetota</taxon>
        <taxon>Actinomycetes</taxon>
        <taxon>Pseudonocardiales</taxon>
        <taxon>Pseudonocardiaceae</taxon>
        <taxon>Amycolatopsis</taxon>
    </lineage>
</organism>
<keyword evidence="7" id="KW-1185">Reference proteome</keyword>
<dbReference type="InterPro" id="IPR052351">
    <property type="entry name" value="Ornithine_N-alpha-AT"/>
</dbReference>
<dbReference type="Gene3D" id="3.40.630.30">
    <property type="match status" value="1"/>
</dbReference>
<dbReference type="Pfam" id="PF13444">
    <property type="entry name" value="Acetyltransf_5"/>
    <property type="match status" value="1"/>
</dbReference>
<dbReference type="RefSeq" id="WP_211358041.1">
    <property type="nucleotide sequence ID" value="NZ_VFML01000001.1"/>
</dbReference>
<evidence type="ECO:0000256" key="3">
    <source>
        <dbReference type="ARBA" id="ARBA00022679"/>
    </source>
</evidence>
<dbReference type="PANTHER" id="PTHR37323">
    <property type="entry name" value="GCN5-RELATED N-ACETYLTRANSFERASE"/>
    <property type="match status" value="1"/>
</dbReference>
<evidence type="ECO:0000256" key="5">
    <source>
        <dbReference type="ARBA" id="ARBA00023315"/>
    </source>
</evidence>
<dbReference type="EMBL" id="VFML01000001">
    <property type="protein sequence ID" value="TQJ03378.1"/>
    <property type="molecule type" value="Genomic_DNA"/>
</dbReference>
<dbReference type="Proteomes" id="UP000320876">
    <property type="component" value="Unassembled WGS sequence"/>
</dbReference>
<gene>
    <name evidence="6" type="ORF">FB471_3134</name>
</gene>
<evidence type="ECO:0000313" key="6">
    <source>
        <dbReference type="EMBL" id="TQJ03378.1"/>
    </source>
</evidence>
<comment type="pathway">
    <text evidence="1">Lipid metabolism.</text>
</comment>
<keyword evidence="3" id="KW-0808">Transferase</keyword>